<dbReference type="Pfam" id="PF00107">
    <property type="entry name" value="ADH_zinc_N"/>
    <property type="match status" value="1"/>
</dbReference>
<dbReference type="PANTHER" id="PTHR44154">
    <property type="entry name" value="QUINONE OXIDOREDUCTASE"/>
    <property type="match status" value="1"/>
</dbReference>
<reference evidence="3 4" key="1">
    <citation type="submission" date="2019-11" db="EMBL/GenBank/DDBJ databases">
        <title>Acidiferrimicrobium australis gen. nov., sp. nov., an acidophilic and obligately heterotrophic, member of the Actinobacteria that catalyses dissimilatory oxido- reduction of iron isolated from metal-rich acidic water in Chile.</title>
        <authorList>
            <person name="Gonzalez D."/>
            <person name="Huber K."/>
            <person name="Hedrich S."/>
            <person name="Rojas-Villalobos C."/>
            <person name="Quatrini R."/>
            <person name="Dinamarca M.A."/>
            <person name="Schwarz A."/>
            <person name="Canales C."/>
            <person name="Nancucheo I."/>
        </authorList>
    </citation>
    <scope>NUCLEOTIDE SEQUENCE [LARGE SCALE GENOMIC DNA]</scope>
    <source>
        <strain evidence="3 4">USS-CCA1</strain>
    </source>
</reference>
<protein>
    <submittedName>
        <fullName evidence="3">Zinc-binding dehydrogenase</fullName>
    </submittedName>
</protein>
<dbReference type="Gene3D" id="3.90.180.10">
    <property type="entry name" value="Medium-chain alcohol dehydrogenases, catalytic domain"/>
    <property type="match status" value="1"/>
</dbReference>
<gene>
    <name evidence="3" type="ORF">GHK86_05725</name>
</gene>
<sequence>MRAAHYERTGPAAEVLHVGEVDRPEPGPGEVRARVTVSAINPTDVKSRAGVTPRPIEELQIPHQDGAGVIDAVGAGVDPGRVGERVWLWLAATRRWGTAAEYTVVPAEQAVALPDGVSDELGASLGVPAVTAHHALFADGPLAGASVLVAGGAGAVGHFAIQLAKRAGARVATTVSGPEKAELARAAGADLVVNYHDADAADRLHDWAPRVDRVVEVDLGANLDLDLRLAGPGTSVVVYAATPEDPTLPVRRCMTANVVLRFMLLYGIPREDLLRSVDEVAAAAAAGALSELPAHRFALDDIVAAHEAAESGVVGKVFVRP</sequence>
<proteinExistence type="predicted"/>
<dbReference type="InterPro" id="IPR013149">
    <property type="entry name" value="ADH-like_C"/>
</dbReference>
<dbReference type="SUPFAM" id="SSF50129">
    <property type="entry name" value="GroES-like"/>
    <property type="match status" value="1"/>
</dbReference>
<dbReference type="InterPro" id="IPR013154">
    <property type="entry name" value="ADH-like_N"/>
</dbReference>
<dbReference type="CDD" id="cd08253">
    <property type="entry name" value="zeta_crystallin"/>
    <property type="match status" value="1"/>
</dbReference>
<dbReference type="SUPFAM" id="SSF51735">
    <property type="entry name" value="NAD(P)-binding Rossmann-fold domains"/>
    <property type="match status" value="1"/>
</dbReference>
<dbReference type="InterPro" id="IPR051603">
    <property type="entry name" value="Zinc-ADH_QOR/CCCR"/>
</dbReference>
<dbReference type="PANTHER" id="PTHR44154:SF1">
    <property type="entry name" value="QUINONE OXIDOREDUCTASE"/>
    <property type="match status" value="1"/>
</dbReference>
<feature type="domain" description="Enoyl reductase (ER)" evidence="2">
    <location>
        <begin position="12"/>
        <end position="319"/>
    </location>
</feature>
<evidence type="ECO:0000256" key="1">
    <source>
        <dbReference type="ARBA" id="ARBA00022857"/>
    </source>
</evidence>
<dbReference type="Pfam" id="PF08240">
    <property type="entry name" value="ADH_N"/>
    <property type="match status" value="1"/>
</dbReference>
<dbReference type="SMART" id="SM00829">
    <property type="entry name" value="PKS_ER"/>
    <property type="match status" value="1"/>
</dbReference>
<name>A0ABW9QR84_9ACTN</name>
<dbReference type="EMBL" id="WJHE01000248">
    <property type="protein sequence ID" value="MST32223.1"/>
    <property type="molecule type" value="Genomic_DNA"/>
</dbReference>
<comment type="caution">
    <text evidence="3">The sequence shown here is derived from an EMBL/GenBank/DDBJ whole genome shotgun (WGS) entry which is preliminary data.</text>
</comment>
<dbReference type="Gene3D" id="3.40.50.720">
    <property type="entry name" value="NAD(P)-binding Rossmann-like Domain"/>
    <property type="match status" value="1"/>
</dbReference>
<keyword evidence="4" id="KW-1185">Reference proteome</keyword>
<keyword evidence="1" id="KW-0521">NADP</keyword>
<dbReference type="InterPro" id="IPR036291">
    <property type="entry name" value="NAD(P)-bd_dom_sf"/>
</dbReference>
<evidence type="ECO:0000259" key="2">
    <source>
        <dbReference type="SMART" id="SM00829"/>
    </source>
</evidence>
<organism evidence="3 4">
    <name type="scientific">Acidiferrimicrobium australe</name>
    <dbReference type="NCBI Taxonomy" id="2664430"/>
    <lineage>
        <taxon>Bacteria</taxon>
        <taxon>Bacillati</taxon>
        <taxon>Actinomycetota</taxon>
        <taxon>Acidimicrobiia</taxon>
        <taxon>Acidimicrobiales</taxon>
        <taxon>Acidimicrobiaceae</taxon>
        <taxon>Acidiferrimicrobium</taxon>
    </lineage>
</organism>
<evidence type="ECO:0000313" key="4">
    <source>
        <dbReference type="Proteomes" id="UP000437736"/>
    </source>
</evidence>
<evidence type="ECO:0000313" key="3">
    <source>
        <dbReference type="EMBL" id="MST32223.1"/>
    </source>
</evidence>
<accession>A0ABW9QR84</accession>
<dbReference type="Proteomes" id="UP000437736">
    <property type="component" value="Unassembled WGS sequence"/>
</dbReference>
<dbReference type="InterPro" id="IPR011032">
    <property type="entry name" value="GroES-like_sf"/>
</dbReference>
<dbReference type="InterPro" id="IPR020843">
    <property type="entry name" value="ER"/>
</dbReference>